<dbReference type="eggNOG" id="ENOG50332I1">
    <property type="taxonomic scope" value="Bacteria"/>
</dbReference>
<dbReference type="HOGENOM" id="CLU_155089_0_0_9"/>
<evidence type="ECO:0000259" key="1">
    <source>
        <dbReference type="Pfam" id="PF00961"/>
    </source>
</evidence>
<reference evidence="2 3" key="1">
    <citation type="journal article" date="2011" name="Environ. Microbiol.">
        <title>Genome of alkaliphilic Bacillus pseudofirmus OF4 reveals adaptations that support the ability to grow in an external pH range from 7.5 to 11.4.</title>
        <authorList>
            <person name="Janto B."/>
            <person name="Ahmed A."/>
            <person name="Ito M."/>
            <person name="Liu J."/>
            <person name="Hicks D.B."/>
            <person name="Pagni S."/>
            <person name="Fackelmayer O.J."/>
            <person name="Smith T.A."/>
            <person name="Earl J."/>
            <person name="Elbourne L.D."/>
            <person name="Hassan K."/>
            <person name="Paulsen I.T."/>
            <person name="Kolsto A.B."/>
            <person name="Tourasse N.J."/>
            <person name="Ehrlich G.D."/>
            <person name="Boissy R."/>
            <person name="Ivey D.M."/>
            <person name="Li G."/>
            <person name="Xue Y."/>
            <person name="Ma Y."/>
            <person name="Hu F.Z."/>
            <person name="Krulwich T.A."/>
        </authorList>
    </citation>
    <scope>NUCLEOTIDE SEQUENCE [LARGE SCALE GENOMIC DNA]</scope>
    <source>
        <strain evidence="3">ATCC BAA-2126 / JCM 17055 / OF4</strain>
    </source>
</reference>
<dbReference type="STRING" id="398511.BpOF4_05240"/>
<dbReference type="EMBL" id="CP001878">
    <property type="protein sequence ID" value="ADC49110.1"/>
    <property type="molecule type" value="Genomic_DNA"/>
</dbReference>
<protein>
    <submittedName>
        <fullName evidence="2">Homing endonuclease</fullName>
    </submittedName>
</protein>
<sequence length="136" mass="15797">MLEKTEAAYLAGIIDGEGTISLTRAHLKENRRPVISIPSKDRELLDYIKNLVGGYITSKKNYKPGTHKDSYVLSVKNKSMVMSILRDIIPYLKIKQKKLRAQFILDHYENVTCRNGKYTDEKLILKRKFEQDFFSL</sequence>
<feature type="domain" description="Homing endonuclease LAGLIDADG" evidence="1">
    <location>
        <begin position="10"/>
        <end position="100"/>
    </location>
</feature>
<dbReference type="AlphaFoldDB" id="D3FY87"/>
<organism evidence="2 3">
    <name type="scientific">Alkalihalophilus pseudofirmus (strain ATCC BAA-2126 / JCM 17055 / OF4)</name>
    <name type="common">Bacillus pseudofirmus</name>
    <dbReference type="NCBI Taxonomy" id="398511"/>
    <lineage>
        <taxon>Bacteria</taxon>
        <taxon>Bacillati</taxon>
        <taxon>Bacillota</taxon>
        <taxon>Bacilli</taxon>
        <taxon>Bacillales</taxon>
        <taxon>Bacillaceae</taxon>
        <taxon>Alkalihalophilus</taxon>
    </lineage>
</organism>
<dbReference type="GO" id="GO:0004519">
    <property type="term" value="F:endonuclease activity"/>
    <property type="evidence" value="ECO:0007669"/>
    <property type="project" value="UniProtKB-KW"/>
</dbReference>
<keyword evidence="2" id="KW-0540">Nuclease</keyword>
<dbReference type="InterPro" id="IPR027434">
    <property type="entry name" value="Homing_endonucl"/>
</dbReference>
<accession>D3FY87</accession>
<evidence type="ECO:0000313" key="2">
    <source>
        <dbReference type="EMBL" id="ADC49110.1"/>
    </source>
</evidence>
<dbReference type="KEGG" id="bpf:BpOF4_05240"/>
<keyword evidence="2" id="KW-0378">Hydrolase</keyword>
<keyword evidence="2" id="KW-0255">Endonuclease</keyword>
<dbReference type="RefSeq" id="WP_012960383.1">
    <property type="nucleotide sequence ID" value="NC_013791.2"/>
</dbReference>
<evidence type="ECO:0000313" key="3">
    <source>
        <dbReference type="Proteomes" id="UP000001544"/>
    </source>
</evidence>
<dbReference type="Proteomes" id="UP000001544">
    <property type="component" value="Chromosome"/>
</dbReference>
<name>D3FY87_ALKPO</name>
<gene>
    <name evidence="2" type="ordered locus">BpOF4_05240</name>
</gene>
<proteinExistence type="predicted"/>
<dbReference type="SUPFAM" id="SSF55608">
    <property type="entry name" value="Homing endonucleases"/>
    <property type="match status" value="1"/>
</dbReference>
<keyword evidence="3" id="KW-1185">Reference proteome</keyword>
<dbReference type="Pfam" id="PF00961">
    <property type="entry name" value="LAGLIDADG_1"/>
    <property type="match status" value="1"/>
</dbReference>
<dbReference type="Gene3D" id="3.10.28.10">
    <property type="entry name" value="Homing endonucleases"/>
    <property type="match status" value="1"/>
</dbReference>
<dbReference type="InterPro" id="IPR004860">
    <property type="entry name" value="LAGLIDADG_dom"/>
</dbReference>